<evidence type="ECO:0000256" key="1">
    <source>
        <dbReference type="PROSITE-ProRule" id="PRU00723"/>
    </source>
</evidence>
<sequence>VGLKVAQNFQSFVPADVNGSFGHPWACKRKCARFAAGHCAFGDRCGYCHLTHTGGSTLDKRQRSMMSALTEAQQVDLLKWSLQERASTQGAFFQQVVDEFITVVEQHFRLAGDWSSGHHHQAWRSMEKALRKLDFSAPLCMLVSKSQYSPELLAAEERLRGQLHLLDEEL</sequence>
<organism evidence="3 4">
    <name type="scientific">Durusdinium trenchii</name>
    <dbReference type="NCBI Taxonomy" id="1381693"/>
    <lineage>
        <taxon>Eukaryota</taxon>
        <taxon>Sar</taxon>
        <taxon>Alveolata</taxon>
        <taxon>Dinophyceae</taxon>
        <taxon>Suessiales</taxon>
        <taxon>Symbiodiniaceae</taxon>
        <taxon>Durusdinium</taxon>
    </lineage>
</organism>
<keyword evidence="1" id="KW-0863">Zinc-finger</keyword>
<dbReference type="EMBL" id="CAXAMM010042417">
    <property type="protein sequence ID" value="CAK9104766.1"/>
    <property type="molecule type" value="Genomic_DNA"/>
</dbReference>
<dbReference type="Proteomes" id="UP001642464">
    <property type="component" value="Unassembled WGS sequence"/>
</dbReference>
<proteinExistence type="predicted"/>
<comment type="caution">
    <text evidence="3">The sequence shown here is derived from an EMBL/GenBank/DDBJ whole genome shotgun (WGS) entry which is preliminary data.</text>
</comment>
<gene>
    <name evidence="3" type="ORF">SCF082_LOCUS48857</name>
</gene>
<keyword evidence="1" id="KW-0479">Metal-binding</keyword>
<dbReference type="InterPro" id="IPR000571">
    <property type="entry name" value="Znf_CCCH"/>
</dbReference>
<reference evidence="3 4" key="1">
    <citation type="submission" date="2024-02" db="EMBL/GenBank/DDBJ databases">
        <authorList>
            <person name="Chen Y."/>
            <person name="Shah S."/>
            <person name="Dougan E. K."/>
            <person name="Thang M."/>
            <person name="Chan C."/>
        </authorList>
    </citation>
    <scope>NUCLEOTIDE SEQUENCE [LARGE SCALE GENOMIC DNA]</scope>
</reference>
<evidence type="ECO:0000259" key="2">
    <source>
        <dbReference type="PROSITE" id="PS50103"/>
    </source>
</evidence>
<evidence type="ECO:0000313" key="3">
    <source>
        <dbReference type="EMBL" id="CAK9104766.1"/>
    </source>
</evidence>
<feature type="zinc finger region" description="C3H1-type" evidence="1">
    <location>
        <begin position="25"/>
        <end position="52"/>
    </location>
</feature>
<feature type="non-terminal residue" evidence="3">
    <location>
        <position position="1"/>
    </location>
</feature>
<dbReference type="PROSITE" id="PS50103">
    <property type="entry name" value="ZF_C3H1"/>
    <property type="match status" value="1"/>
</dbReference>
<keyword evidence="4" id="KW-1185">Reference proteome</keyword>
<accession>A0ABP0RYW6</accession>
<keyword evidence="1" id="KW-0862">Zinc</keyword>
<feature type="domain" description="C3H1-type" evidence="2">
    <location>
        <begin position="25"/>
        <end position="52"/>
    </location>
</feature>
<name>A0ABP0RYW6_9DINO</name>
<evidence type="ECO:0000313" key="4">
    <source>
        <dbReference type="Proteomes" id="UP001642464"/>
    </source>
</evidence>
<protein>
    <submittedName>
        <fullName evidence="3">C3H1-type domain-containing protein</fullName>
    </submittedName>
</protein>